<dbReference type="InterPro" id="IPR029058">
    <property type="entry name" value="AB_hydrolase_fold"/>
</dbReference>
<evidence type="ECO:0000313" key="1">
    <source>
        <dbReference type="EMBL" id="RFO95624.1"/>
    </source>
</evidence>
<organism evidence="1 2">
    <name type="scientific">Rhodoferax lacus</name>
    <dbReference type="NCBI Taxonomy" id="2184758"/>
    <lineage>
        <taxon>Bacteria</taxon>
        <taxon>Pseudomonadati</taxon>
        <taxon>Pseudomonadota</taxon>
        <taxon>Betaproteobacteria</taxon>
        <taxon>Burkholderiales</taxon>
        <taxon>Comamonadaceae</taxon>
        <taxon>Rhodoferax</taxon>
    </lineage>
</organism>
<dbReference type="InterPro" id="IPR010662">
    <property type="entry name" value="RBBP9/YdeN"/>
</dbReference>
<dbReference type="Pfam" id="PF06821">
    <property type="entry name" value="Ser_hydrolase"/>
    <property type="match status" value="1"/>
</dbReference>
<dbReference type="RefSeq" id="WP_117179416.1">
    <property type="nucleotide sequence ID" value="NZ_QFZK01000014.1"/>
</dbReference>
<comment type="caution">
    <text evidence="1">The sequence shown here is derived from an EMBL/GenBank/DDBJ whole genome shotgun (WGS) entry which is preliminary data.</text>
</comment>
<dbReference type="AlphaFoldDB" id="A0A3E1R8D1"/>
<protein>
    <submittedName>
        <fullName evidence="1">Alpha/beta hydrolase</fullName>
    </submittedName>
</protein>
<dbReference type="EMBL" id="QFZK01000014">
    <property type="protein sequence ID" value="RFO95624.1"/>
    <property type="molecule type" value="Genomic_DNA"/>
</dbReference>
<evidence type="ECO:0000313" key="2">
    <source>
        <dbReference type="Proteomes" id="UP000260665"/>
    </source>
</evidence>
<keyword evidence="1" id="KW-0378">Hydrolase</keyword>
<dbReference type="Proteomes" id="UP000260665">
    <property type="component" value="Unassembled WGS sequence"/>
</dbReference>
<dbReference type="GO" id="GO:0016787">
    <property type="term" value="F:hydrolase activity"/>
    <property type="evidence" value="ECO:0007669"/>
    <property type="project" value="UniProtKB-KW"/>
</dbReference>
<proteinExistence type="predicted"/>
<accession>A0A3E1R8D1</accession>
<dbReference type="OrthoDB" id="9804993at2"/>
<gene>
    <name evidence="1" type="ORF">DIC66_17660</name>
</gene>
<keyword evidence="2" id="KW-1185">Reference proteome</keyword>
<sequence length="193" mass="20921">MSTPNILILPGWQNSGPAHWQSRWEALHGDVRVEQHDWMRPLRGDWIARLEDVLLARHDAHGGPSILVAHSLGCLLTAAWASHSRNTHLVSGALLVAPGDPERPELQAALKSWSPVPLNKLPFPSLLLGSQDDPYCSFARARAFAAAWGAEFIDFGACGHINADSGLGDWPEGRALLARLHPGLPTAAHNPTI</sequence>
<dbReference type="Gene3D" id="3.40.50.1820">
    <property type="entry name" value="alpha/beta hydrolase"/>
    <property type="match status" value="1"/>
</dbReference>
<reference evidence="1 2" key="1">
    <citation type="submission" date="2018-05" db="EMBL/GenBank/DDBJ databases">
        <title>Rhodoferax soyangensis sp.nov., isolated from an oligotrophic freshwater lake.</title>
        <authorList>
            <person name="Park M."/>
        </authorList>
    </citation>
    <scope>NUCLEOTIDE SEQUENCE [LARGE SCALE GENOMIC DNA]</scope>
    <source>
        <strain evidence="1 2">IMCC26218</strain>
    </source>
</reference>
<name>A0A3E1R8D1_9BURK</name>
<dbReference type="SUPFAM" id="SSF53474">
    <property type="entry name" value="alpha/beta-Hydrolases"/>
    <property type="match status" value="1"/>
</dbReference>